<accession>B3MQL4</accession>
<feature type="domain" description="DUF2428" evidence="4">
    <location>
        <begin position="835"/>
        <end position="1111"/>
    </location>
</feature>
<comment type="similarity">
    <text evidence="1">Belongs to the THADA family.</text>
</comment>
<keyword evidence="8" id="KW-1185">Reference proteome</keyword>
<dbReference type="FunCoup" id="B3MQL4">
    <property type="interactions" value="32"/>
</dbReference>
<dbReference type="HOGENOM" id="CLU_240100_0_0_1"/>
<dbReference type="Pfam" id="PF25150">
    <property type="entry name" value="TPR_Trm732"/>
    <property type="match status" value="1"/>
</dbReference>
<evidence type="ECO:0000256" key="2">
    <source>
        <dbReference type="ARBA" id="ARBA00022694"/>
    </source>
</evidence>
<evidence type="ECO:0000259" key="5">
    <source>
        <dbReference type="Pfam" id="PF25150"/>
    </source>
</evidence>
<dbReference type="PANTHER" id="PTHR14387:SF7">
    <property type="entry name" value="THYROID ADENOMA-ASSOCIATED PROTEIN"/>
    <property type="match status" value="1"/>
</dbReference>
<dbReference type="Proteomes" id="UP000007801">
    <property type="component" value="Unassembled WGS sequence"/>
</dbReference>
<protein>
    <recommendedName>
        <fullName evidence="3">tRNA (32-2'-O)-methyltransferase regulator THADA</fullName>
    </recommendedName>
</protein>
<dbReference type="EMBL" id="CH902621">
    <property type="protein sequence ID" value="EDV44640.1"/>
    <property type="molecule type" value="Genomic_DNA"/>
</dbReference>
<dbReference type="STRING" id="7217.B3MQL4"/>
<dbReference type="PANTHER" id="PTHR14387">
    <property type="entry name" value="THADA/DEATH RECEPTOR INTERACTING PROTEIN"/>
    <property type="match status" value="1"/>
</dbReference>
<feature type="domain" description="tRNA (32-2'-O)-methyltransferase regulator THADA-like TPR repeats region" evidence="5">
    <location>
        <begin position="476"/>
        <end position="671"/>
    </location>
</feature>
<proteinExistence type="inferred from homology"/>
<evidence type="ECO:0000313" key="7">
    <source>
        <dbReference type="EMBL" id="EDV44640.1"/>
    </source>
</evidence>
<dbReference type="InterPro" id="IPR056843">
    <property type="entry name" value="THADA-like_TPR"/>
</dbReference>
<dbReference type="InterPro" id="IPR016024">
    <property type="entry name" value="ARM-type_fold"/>
</dbReference>
<dbReference type="KEGG" id="dan:6502933"/>
<evidence type="ECO:0000256" key="3">
    <source>
        <dbReference type="ARBA" id="ARBA00035698"/>
    </source>
</evidence>
<dbReference type="SUPFAM" id="SSF48371">
    <property type="entry name" value="ARM repeat"/>
    <property type="match status" value="2"/>
</dbReference>
<feature type="domain" description="tRNA (32-2'-O)-methyltransferase regulator THADA-like C-terminal TPR repeats region" evidence="6">
    <location>
        <begin position="1113"/>
        <end position="1292"/>
    </location>
</feature>
<dbReference type="GO" id="GO:0005829">
    <property type="term" value="C:cytosol"/>
    <property type="evidence" value="ECO:0007669"/>
    <property type="project" value="TreeGrafter"/>
</dbReference>
<dbReference type="InParanoid" id="B3MQL4"/>
<dbReference type="InterPro" id="IPR056842">
    <property type="entry name" value="THADA-like_TPR_C"/>
</dbReference>
<evidence type="ECO:0000259" key="6">
    <source>
        <dbReference type="Pfam" id="PF25151"/>
    </source>
</evidence>
<gene>
    <name evidence="7" type="primary">Dana\GF20221</name>
    <name evidence="7" type="synonym">dana_GLEANR_2631</name>
    <name evidence="7" type="ORF">GF20221</name>
</gene>
<dbReference type="OrthoDB" id="73997at2759"/>
<dbReference type="OMA" id="VDTPWDV"/>
<evidence type="ECO:0000256" key="1">
    <source>
        <dbReference type="ARBA" id="ARBA00010409"/>
    </source>
</evidence>
<dbReference type="GeneID" id="6502933"/>
<name>B3MQL4_DROAN</name>
<dbReference type="GO" id="GO:0030488">
    <property type="term" value="P:tRNA methylation"/>
    <property type="evidence" value="ECO:0007669"/>
    <property type="project" value="TreeGrafter"/>
</dbReference>
<keyword evidence="2" id="KW-0819">tRNA processing</keyword>
<dbReference type="CTD" id="63892"/>
<dbReference type="InterPro" id="IPR051954">
    <property type="entry name" value="tRNA_methyltransferase_THADA"/>
</dbReference>
<dbReference type="Pfam" id="PF25151">
    <property type="entry name" value="TPR_Trm732_C"/>
    <property type="match status" value="1"/>
</dbReference>
<dbReference type="eggNOG" id="KOG1810">
    <property type="taxonomic scope" value="Eukaryota"/>
</dbReference>
<dbReference type="PhylomeDB" id="B3MQL4"/>
<dbReference type="Pfam" id="PF10350">
    <property type="entry name" value="DUF2428"/>
    <property type="match status" value="1"/>
</dbReference>
<reference evidence="7 8" key="1">
    <citation type="journal article" date="2007" name="Nature">
        <title>Evolution of genes and genomes on the Drosophila phylogeny.</title>
        <authorList>
            <consortium name="Drosophila 12 Genomes Consortium"/>
            <person name="Clark A.G."/>
            <person name="Eisen M.B."/>
            <person name="Smith D.R."/>
            <person name="Bergman C.M."/>
            <person name="Oliver B."/>
            <person name="Markow T.A."/>
            <person name="Kaufman T.C."/>
            <person name="Kellis M."/>
            <person name="Gelbart W."/>
            <person name="Iyer V.N."/>
            <person name="Pollard D.A."/>
            <person name="Sackton T.B."/>
            <person name="Larracuente A.M."/>
            <person name="Singh N.D."/>
            <person name="Abad J.P."/>
            <person name="Abt D.N."/>
            <person name="Adryan B."/>
            <person name="Aguade M."/>
            <person name="Akashi H."/>
            <person name="Anderson W.W."/>
            <person name="Aquadro C.F."/>
            <person name="Ardell D.H."/>
            <person name="Arguello R."/>
            <person name="Artieri C.G."/>
            <person name="Barbash D.A."/>
            <person name="Barker D."/>
            <person name="Barsanti P."/>
            <person name="Batterham P."/>
            <person name="Batzoglou S."/>
            <person name="Begun D."/>
            <person name="Bhutkar A."/>
            <person name="Blanco E."/>
            <person name="Bosak S.A."/>
            <person name="Bradley R.K."/>
            <person name="Brand A.D."/>
            <person name="Brent M.R."/>
            <person name="Brooks A.N."/>
            <person name="Brown R.H."/>
            <person name="Butlin R.K."/>
            <person name="Caggese C."/>
            <person name="Calvi B.R."/>
            <person name="Bernardo de Carvalho A."/>
            <person name="Caspi A."/>
            <person name="Castrezana S."/>
            <person name="Celniker S.E."/>
            <person name="Chang J.L."/>
            <person name="Chapple C."/>
            <person name="Chatterji S."/>
            <person name="Chinwalla A."/>
            <person name="Civetta A."/>
            <person name="Clifton S.W."/>
            <person name="Comeron J.M."/>
            <person name="Costello J.C."/>
            <person name="Coyne J.A."/>
            <person name="Daub J."/>
            <person name="David R.G."/>
            <person name="Delcher A.L."/>
            <person name="Delehaunty K."/>
            <person name="Do C.B."/>
            <person name="Ebling H."/>
            <person name="Edwards K."/>
            <person name="Eickbush T."/>
            <person name="Evans J.D."/>
            <person name="Filipski A."/>
            <person name="Findeiss S."/>
            <person name="Freyhult E."/>
            <person name="Fulton L."/>
            <person name="Fulton R."/>
            <person name="Garcia A.C."/>
            <person name="Gardiner A."/>
            <person name="Garfield D.A."/>
            <person name="Garvin B.E."/>
            <person name="Gibson G."/>
            <person name="Gilbert D."/>
            <person name="Gnerre S."/>
            <person name="Godfrey J."/>
            <person name="Good R."/>
            <person name="Gotea V."/>
            <person name="Gravely B."/>
            <person name="Greenberg A.J."/>
            <person name="Griffiths-Jones S."/>
            <person name="Gross S."/>
            <person name="Guigo R."/>
            <person name="Gustafson E.A."/>
            <person name="Haerty W."/>
            <person name="Hahn M.W."/>
            <person name="Halligan D.L."/>
            <person name="Halpern A.L."/>
            <person name="Halter G.M."/>
            <person name="Han M.V."/>
            <person name="Heger A."/>
            <person name="Hillier L."/>
            <person name="Hinrichs A.S."/>
            <person name="Holmes I."/>
            <person name="Hoskins R.A."/>
            <person name="Hubisz M.J."/>
            <person name="Hultmark D."/>
            <person name="Huntley M.A."/>
            <person name="Jaffe D.B."/>
            <person name="Jagadeeshan S."/>
            <person name="Jeck W.R."/>
            <person name="Johnson J."/>
            <person name="Jones C.D."/>
            <person name="Jordan W.C."/>
            <person name="Karpen G.H."/>
            <person name="Kataoka E."/>
            <person name="Keightley P.D."/>
            <person name="Kheradpour P."/>
            <person name="Kirkness E.F."/>
            <person name="Koerich L.B."/>
            <person name="Kristiansen K."/>
            <person name="Kudrna D."/>
            <person name="Kulathinal R.J."/>
            <person name="Kumar S."/>
            <person name="Kwok R."/>
            <person name="Lander E."/>
            <person name="Langley C.H."/>
            <person name="Lapoint R."/>
            <person name="Lazzaro B.P."/>
            <person name="Lee S.J."/>
            <person name="Levesque L."/>
            <person name="Li R."/>
            <person name="Lin C.F."/>
            <person name="Lin M.F."/>
            <person name="Lindblad-Toh K."/>
            <person name="Llopart A."/>
            <person name="Long M."/>
            <person name="Low L."/>
            <person name="Lozovsky E."/>
            <person name="Lu J."/>
            <person name="Luo M."/>
            <person name="Machado C.A."/>
            <person name="Makalowski W."/>
            <person name="Marzo M."/>
            <person name="Matsuda M."/>
            <person name="Matzkin L."/>
            <person name="McAllister B."/>
            <person name="McBride C.S."/>
            <person name="McKernan B."/>
            <person name="McKernan K."/>
            <person name="Mendez-Lago M."/>
            <person name="Minx P."/>
            <person name="Mollenhauer M.U."/>
            <person name="Montooth K."/>
            <person name="Mount S.M."/>
            <person name="Mu X."/>
            <person name="Myers E."/>
            <person name="Negre B."/>
            <person name="Newfeld S."/>
            <person name="Nielsen R."/>
            <person name="Noor M.A."/>
            <person name="O'Grady P."/>
            <person name="Pachter L."/>
            <person name="Papaceit M."/>
            <person name="Parisi M.J."/>
            <person name="Parisi M."/>
            <person name="Parts L."/>
            <person name="Pedersen J.S."/>
            <person name="Pesole G."/>
            <person name="Phillippy A.M."/>
            <person name="Ponting C.P."/>
            <person name="Pop M."/>
            <person name="Porcelli D."/>
            <person name="Powell J.R."/>
            <person name="Prohaska S."/>
            <person name="Pruitt K."/>
            <person name="Puig M."/>
            <person name="Quesneville H."/>
            <person name="Ram K.R."/>
            <person name="Rand D."/>
            <person name="Rasmussen M.D."/>
            <person name="Reed L.K."/>
            <person name="Reenan R."/>
            <person name="Reily A."/>
            <person name="Remington K.A."/>
            <person name="Rieger T.T."/>
            <person name="Ritchie M.G."/>
            <person name="Robin C."/>
            <person name="Rogers Y.H."/>
            <person name="Rohde C."/>
            <person name="Rozas J."/>
            <person name="Rubenfield M.J."/>
            <person name="Ruiz A."/>
            <person name="Russo S."/>
            <person name="Salzberg S.L."/>
            <person name="Sanchez-Gracia A."/>
            <person name="Saranga D.J."/>
            <person name="Sato H."/>
            <person name="Schaeffer S.W."/>
            <person name="Schatz M.C."/>
            <person name="Schlenke T."/>
            <person name="Schwartz R."/>
            <person name="Segarra C."/>
            <person name="Singh R.S."/>
            <person name="Sirot L."/>
            <person name="Sirota M."/>
            <person name="Sisneros N.B."/>
            <person name="Smith C.D."/>
            <person name="Smith T.F."/>
            <person name="Spieth J."/>
            <person name="Stage D.E."/>
            <person name="Stark A."/>
            <person name="Stephan W."/>
            <person name="Strausberg R.L."/>
            <person name="Strempel S."/>
            <person name="Sturgill D."/>
            <person name="Sutton G."/>
            <person name="Sutton G.G."/>
            <person name="Tao W."/>
            <person name="Teichmann S."/>
            <person name="Tobari Y.N."/>
            <person name="Tomimura Y."/>
            <person name="Tsolas J.M."/>
            <person name="Valente V.L."/>
            <person name="Venter E."/>
            <person name="Venter J.C."/>
            <person name="Vicario S."/>
            <person name="Vieira F.G."/>
            <person name="Vilella A.J."/>
            <person name="Villasante A."/>
            <person name="Walenz B."/>
            <person name="Wang J."/>
            <person name="Wasserman M."/>
            <person name="Watts T."/>
            <person name="Wilson D."/>
            <person name="Wilson R.K."/>
            <person name="Wing R.A."/>
            <person name="Wolfner M.F."/>
            <person name="Wong A."/>
            <person name="Wong G.K."/>
            <person name="Wu C.I."/>
            <person name="Wu G."/>
            <person name="Yamamoto D."/>
            <person name="Yang H.P."/>
            <person name="Yang S.P."/>
            <person name="Yorke J.A."/>
            <person name="Yoshida K."/>
            <person name="Zdobnov E."/>
            <person name="Zhang P."/>
            <person name="Zhang Y."/>
            <person name="Zimin A.V."/>
            <person name="Baldwin J."/>
            <person name="Abdouelleil A."/>
            <person name="Abdulkadir J."/>
            <person name="Abebe A."/>
            <person name="Abera B."/>
            <person name="Abreu J."/>
            <person name="Acer S.C."/>
            <person name="Aftuck L."/>
            <person name="Alexander A."/>
            <person name="An P."/>
            <person name="Anderson E."/>
            <person name="Anderson S."/>
            <person name="Arachi H."/>
            <person name="Azer M."/>
            <person name="Bachantsang P."/>
            <person name="Barry A."/>
            <person name="Bayul T."/>
            <person name="Berlin A."/>
            <person name="Bessette D."/>
            <person name="Bloom T."/>
            <person name="Blye J."/>
            <person name="Boguslavskiy L."/>
            <person name="Bonnet C."/>
            <person name="Boukhgalter B."/>
            <person name="Bourzgui I."/>
            <person name="Brown A."/>
            <person name="Cahill P."/>
            <person name="Channer S."/>
            <person name="Cheshatsang Y."/>
            <person name="Chuda L."/>
            <person name="Citroen M."/>
            <person name="Collymore A."/>
            <person name="Cooke P."/>
            <person name="Costello M."/>
            <person name="D'Aco K."/>
            <person name="Daza R."/>
            <person name="De Haan G."/>
            <person name="DeGray S."/>
            <person name="DeMaso C."/>
            <person name="Dhargay N."/>
            <person name="Dooley K."/>
            <person name="Dooley E."/>
            <person name="Doricent M."/>
            <person name="Dorje P."/>
            <person name="Dorjee K."/>
            <person name="Dupes A."/>
            <person name="Elong R."/>
            <person name="Falk J."/>
            <person name="Farina A."/>
            <person name="Faro S."/>
            <person name="Ferguson D."/>
            <person name="Fisher S."/>
            <person name="Foley C.D."/>
            <person name="Franke A."/>
            <person name="Friedrich D."/>
            <person name="Gadbois L."/>
            <person name="Gearin G."/>
            <person name="Gearin C.R."/>
            <person name="Giannoukos G."/>
            <person name="Goode T."/>
            <person name="Graham J."/>
            <person name="Grandbois E."/>
            <person name="Grewal S."/>
            <person name="Gyaltsen K."/>
            <person name="Hafez N."/>
            <person name="Hagos B."/>
            <person name="Hall J."/>
            <person name="Henson C."/>
            <person name="Hollinger A."/>
            <person name="Honan T."/>
            <person name="Huard M.D."/>
            <person name="Hughes L."/>
            <person name="Hurhula B."/>
            <person name="Husby M.E."/>
            <person name="Kamat A."/>
            <person name="Kanga B."/>
            <person name="Kashin S."/>
            <person name="Khazanovich D."/>
            <person name="Kisner P."/>
            <person name="Lance K."/>
            <person name="Lara M."/>
            <person name="Lee W."/>
            <person name="Lennon N."/>
            <person name="Letendre F."/>
            <person name="LeVine R."/>
            <person name="Lipovsky A."/>
            <person name="Liu X."/>
            <person name="Liu J."/>
            <person name="Liu S."/>
            <person name="Lokyitsang T."/>
            <person name="Lokyitsang Y."/>
            <person name="Lubonja R."/>
            <person name="Lui A."/>
            <person name="MacDonald P."/>
            <person name="Magnisalis V."/>
            <person name="Maru K."/>
            <person name="Matthews C."/>
            <person name="McCusker W."/>
            <person name="McDonough S."/>
            <person name="Mehta T."/>
            <person name="Meldrim J."/>
            <person name="Meneus L."/>
            <person name="Mihai O."/>
            <person name="Mihalev A."/>
            <person name="Mihova T."/>
            <person name="Mittelman R."/>
            <person name="Mlenga V."/>
            <person name="Montmayeur A."/>
            <person name="Mulrain L."/>
            <person name="Navidi A."/>
            <person name="Naylor J."/>
            <person name="Negash T."/>
            <person name="Nguyen T."/>
            <person name="Nguyen N."/>
            <person name="Nicol R."/>
            <person name="Norbu C."/>
            <person name="Norbu N."/>
            <person name="Novod N."/>
            <person name="O'Neill B."/>
            <person name="Osman S."/>
            <person name="Markiewicz E."/>
            <person name="Oyono O.L."/>
            <person name="Patti C."/>
            <person name="Phunkhang P."/>
            <person name="Pierre F."/>
            <person name="Priest M."/>
            <person name="Raghuraman S."/>
            <person name="Rege F."/>
            <person name="Reyes R."/>
            <person name="Rise C."/>
            <person name="Rogov P."/>
            <person name="Ross K."/>
            <person name="Ryan E."/>
            <person name="Settipalli S."/>
            <person name="Shea T."/>
            <person name="Sherpa N."/>
            <person name="Shi L."/>
            <person name="Shih D."/>
            <person name="Sparrow T."/>
            <person name="Spaulding J."/>
            <person name="Stalker J."/>
            <person name="Stange-Thomann N."/>
            <person name="Stavropoulos S."/>
            <person name="Stone C."/>
            <person name="Strader C."/>
            <person name="Tesfaye S."/>
            <person name="Thomson T."/>
            <person name="Thoulutsang Y."/>
            <person name="Thoulutsang D."/>
            <person name="Topham K."/>
            <person name="Topping I."/>
            <person name="Tsamla T."/>
            <person name="Vassiliev H."/>
            <person name="Vo A."/>
            <person name="Wangchuk T."/>
            <person name="Wangdi T."/>
            <person name="Weiand M."/>
            <person name="Wilkinson J."/>
            <person name="Wilson A."/>
            <person name="Yadav S."/>
            <person name="Young G."/>
            <person name="Yu Q."/>
            <person name="Zembek L."/>
            <person name="Zhong D."/>
            <person name="Zimmer A."/>
            <person name="Zwirko Z."/>
            <person name="Jaffe D.B."/>
            <person name="Alvarez P."/>
            <person name="Brockman W."/>
            <person name="Butler J."/>
            <person name="Chin C."/>
            <person name="Gnerre S."/>
            <person name="Grabherr M."/>
            <person name="Kleber M."/>
            <person name="Mauceli E."/>
            <person name="MacCallum I."/>
        </authorList>
    </citation>
    <scope>NUCLEOTIDE SEQUENCE [LARGE SCALE GENOMIC DNA]</scope>
    <source>
        <strain evidence="8">Tucson 14024-0371.13</strain>
    </source>
</reference>
<sequence>MNDLNLRVAALKLCAHPKRFAELRDALVPLPERWSSDSHEFVRLFAKAQSSAEQVLAVKELFYKERDLHLEKIPLVELFLADLLFVSPLKHAVRNQLTRLFSDKALDKKVQNLEHGHTKDSLLKALLQALKDLIGKDLELRSHDSINDIFVSANACLQNFPYGHEILGESLELLVPLLPLGLERYWKDISDPSLELSPTRRNELYLYLQNVLRFLVSLLSEWSAELGHESWQALLRRADAIAQKVARHVDTPWDVRSIAGLLIGHLARLSGGFSGYLEHCARAEAEPRDLPIQTAALLVLQPSDYPEHAPVALSILQAVLAVGQREGNVSNLLVYLSKHLFIYSKSLGDVDPGFYRSILPELQGFALQHLASPTDSVRHMSSGLFRQTLQHAQAAGQVELFQVVYRQFEEHSASLGASCLALEQLVGVVGVAEALDQCPSLVKEIFPRFLGCEDSVDSLFKAMMVAAHKTQTFQNWHRLWFTQLLEALQVPEKRRSAVEHLMTQAVQLEPTALVNLLLEDGHLPLSSKLAAILSVRQLSKRRQEFLSSLKLELEQALLGLDDHTRLLALRFVVETPRPSDPLSREEAEAIELYLKHNANNPSAHLRQLGYGLLQKALQRIRLGLAEHQKRPSPAGQLLRDLLSRLMQLLARNLFPSANYGRRWLSLHLLRDCVDLCRQLELRECEEELPSVALGNLELCLGDSYEQNKVLAARLLEKLQVKSHLSPVEIMELLLSLRPPDSVTGAYQLQVYCRVQEVAEELPASHPPQGISEEPRIYAALQWCLEYLRGGLSLAQKDLAQAAKLNPLYGLLFASRHLLQQVDLKHLAKEPAWRQYVQDLVAICLEVSRVVLPVVSSASPEGHLPETRHHETDQPLTNVLSRRLASEVLQQVKTTPQMVLLCAWRSIKEVSLILGELVERAPLEEEERQKEQSENSFLLSSQQLEEIGELFLLLLAETKHRGAFEQAYVGFQLLCRRFWHSDAVRLNQLPNQWVSEAMSMVSGDGDANSDQQEQRTRLCSTRRSAGMPFMLQALICTELKLGTHATLHRCMQRLLEVCEERSTTAAGVTARSHALNILRALFRCSELAELVTEFVARGIRCALESLLAEEWAERNCATLLLAALVVRVFGVERARLESGELHVRNRMTGRIFFTRYPELFDYFHAGLQREADQMADRKGGREGGNEKRRQTVQLEAMLLMLSRLYPSSLEGAESSLNLSEFVPFLLKICRSHDLMTRERAALVVANFVSQEQALAEIRRIVVELKGLHLKFRLQKSLHFNANHWHGRLLLLLQLQRLVRWTSPSLARMQLHTLASLAAPFLQLSACVFGALLDVMAVILEEATQLDEFLLKDTSVLLELDQSDISRRCGEQGVSTRCYQVLCLHLRRLSGNTEALVHHLEELGEDYSHAGALAVELWLYVLLQRSQDSDQDVDHFNFASDTRKYYNALSPGQRQEVTLRLYESRRVRSCVLKMLDAPRYWSLELDAQLTALQPLLRDPGLELELLLQRCRDTSFSWQHPGLVLSLKRLIGEGRSLEWASWLPILEYALRLVDPVQPNYLRFQAAELCHLLGESGGGKIVRSSNPDIIGSFTRLVLLLLLDEAEWVRHRAAQLVVEQSGDGDAILPSVLIPRFLKSMLQNVAETAPDSGFVTRLFHLISEPFVAFRDKEDQSPDLDAEVEVFDKQEINLYCESLLVLCQVAVAFRESFASCQEVMETIDSLGLPSDLVD</sequence>
<organism evidence="7 8">
    <name type="scientific">Drosophila ananassae</name>
    <name type="common">Fruit fly</name>
    <dbReference type="NCBI Taxonomy" id="7217"/>
    <lineage>
        <taxon>Eukaryota</taxon>
        <taxon>Metazoa</taxon>
        <taxon>Ecdysozoa</taxon>
        <taxon>Arthropoda</taxon>
        <taxon>Hexapoda</taxon>
        <taxon>Insecta</taxon>
        <taxon>Pterygota</taxon>
        <taxon>Neoptera</taxon>
        <taxon>Endopterygota</taxon>
        <taxon>Diptera</taxon>
        <taxon>Brachycera</taxon>
        <taxon>Muscomorpha</taxon>
        <taxon>Ephydroidea</taxon>
        <taxon>Drosophilidae</taxon>
        <taxon>Drosophila</taxon>
        <taxon>Sophophora</taxon>
    </lineage>
</organism>
<evidence type="ECO:0000313" key="8">
    <source>
        <dbReference type="Proteomes" id="UP000007801"/>
    </source>
</evidence>
<evidence type="ECO:0000259" key="4">
    <source>
        <dbReference type="Pfam" id="PF10350"/>
    </source>
</evidence>
<dbReference type="InterPro" id="IPR019442">
    <property type="entry name" value="THADA/TRM732_DUF2428"/>
</dbReference>